<name>A0A812PZ31_9DINO</name>
<dbReference type="AlphaFoldDB" id="A0A812PZ31"/>
<gene>
    <name evidence="1" type="ORF">SNAT2548_LOCUS19288</name>
</gene>
<evidence type="ECO:0000313" key="1">
    <source>
        <dbReference type="EMBL" id="CAE7359669.1"/>
    </source>
</evidence>
<dbReference type="Proteomes" id="UP000604046">
    <property type="component" value="Unassembled WGS sequence"/>
</dbReference>
<reference evidence="1" key="1">
    <citation type="submission" date="2021-02" db="EMBL/GenBank/DDBJ databases">
        <authorList>
            <person name="Dougan E. K."/>
            <person name="Rhodes N."/>
            <person name="Thang M."/>
            <person name="Chan C."/>
        </authorList>
    </citation>
    <scope>NUCLEOTIDE SEQUENCE</scope>
</reference>
<evidence type="ECO:0000313" key="2">
    <source>
        <dbReference type="Proteomes" id="UP000604046"/>
    </source>
</evidence>
<proteinExistence type="predicted"/>
<organism evidence="1 2">
    <name type="scientific">Symbiodinium natans</name>
    <dbReference type="NCBI Taxonomy" id="878477"/>
    <lineage>
        <taxon>Eukaryota</taxon>
        <taxon>Sar</taxon>
        <taxon>Alveolata</taxon>
        <taxon>Dinophyceae</taxon>
        <taxon>Suessiales</taxon>
        <taxon>Symbiodiniaceae</taxon>
        <taxon>Symbiodinium</taxon>
    </lineage>
</organism>
<accession>A0A812PZ31</accession>
<keyword evidence="2" id="KW-1185">Reference proteome</keyword>
<sequence>MVDTGPNAPLASSSPLLRVLLVSIAGSRAPRFLFDVFAASWTPQGARCDLPRHLRSSSCSFAILFNIFEHIGRWATRRGAPARALERLQAFVFAESLLRGLCSDVGRAAVVLWSTSRGRAESSAAIAETLAKLI</sequence>
<dbReference type="EMBL" id="CAJNDS010002172">
    <property type="protein sequence ID" value="CAE7359669.1"/>
    <property type="molecule type" value="Genomic_DNA"/>
</dbReference>
<comment type="caution">
    <text evidence="1">The sequence shown here is derived from an EMBL/GenBank/DDBJ whole genome shotgun (WGS) entry which is preliminary data.</text>
</comment>
<protein>
    <submittedName>
        <fullName evidence="1">Uncharacterized protein</fullName>
    </submittedName>
</protein>